<dbReference type="EMBL" id="CAJOBC010009246">
    <property type="protein sequence ID" value="CAF3982863.1"/>
    <property type="molecule type" value="Genomic_DNA"/>
</dbReference>
<proteinExistence type="predicted"/>
<reference evidence="1" key="1">
    <citation type="submission" date="2021-02" db="EMBL/GenBank/DDBJ databases">
        <authorList>
            <person name="Nowell W R."/>
        </authorList>
    </citation>
    <scope>NUCLEOTIDE SEQUENCE</scope>
</reference>
<protein>
    <submittedName>
        <fullName evidence="1">Uncharacterized protein</fullName>
    </submittedName>
</protein>
<evidence type="ECO:0000313" key="1">
    <source>
        <dbReference type="EMBL" id="CAF1219305.1"/>
    </source>
</evidence>
<name>A0A814XR91_9BILA</name>
<organism evidence="1 3">
    <name type="scientific">Didymodactylos carnosus</name>
    <dbReference type="NCBI Taxonomy" id="1234261"/>
    <lineage>
        <taxon>Eukaryota</taxon>
        <taxon>Metazoa</taxon>
        <taxon>Spiralia</taxon>
        <taxon>Gnathifera</taxon>
        <taxon>Rotifera</taxon>
        <taxon>Eurotatoria</taxon>
        <taxon>Bdelloidea</taxon>
        <taxon>Philodinida</taxon>
        <taxon>Philodinidae</taxon>
        <taxon>Didymodactylos</taxon>
    </lineage>
</organism>
<evidence type="ECO:0000313" key="2">
    <source>
        <dbReference type="EMBL" id="CAF3982863.1"/>
    </source>
</evidence>
<comment type="caution">
    <text evidence="1">The sequence shown here is derived from an EMBL/GenBank/DDBJ whole genome shotgun (WGS) entry which is preliminary data.</text>
</comment>
<gene>
    <name evidence="1" type="ORF">GPM918_LOCUS24605</name>
    <name evidence="2" type="ORF">SRO942_LOCUS24609</name>
</gene>
<dbReference type="Proteomes" id="UP000663829">
    <property type="component" value="Unassembled WGS sequence"/>
</dbReference>
<feature type="non-terminal residue" evidence="1">
    <location>
        <position position="1"/>
    </location>
</feature>
<evidence type="ECO:0000313" key="3">
    <source>
        <dbReference type="Proteomes" id="UP000663829"/>
    </source>
</evidence>
<dbReference type="EMBL" id="CAJNOQ010009242">
    <property type="protein sequence ID" value="CAF1219305.1"/>
    <property type="molecule type" value="Genomic_DNA"/>
</dbReference>
<sequence length="58" mass="6930">IGLERANVQTTFKRYTQYGAPFNLLKAFQSLYEQDRSFTEATINWIKKVKLLMMIVWK</sequence>
<accession>A0A814XR91</accession>
<dbReference type="AlphaFoldDB" id="A0A814XR91"/>
<keyword evidence="3" id="KW-1185">Reference proteome</keyword>
<dbReference type="Proteomes" id="UP000681722">
    <property type="component" value="Unassembled WGS sequence"/>
</dbReference>